<accession>A0A494JBG7</accession>
<dbReference type="AlphaFoldDB" id="A0A494JBG7"/>
<evidence type="ECO:0000256" key="1">
    <source>
        <dbReference type="SAM" id="MobiDB-lite"/>
    </source>
</evidence>
<feature type="compositionally biased region" description="Polar residues" evidence="1">
    <location>
        <begin position="255"/>
        <end position="272"/>
    </location>
</feature>
<dbReference type="Proteomes" id="UP000189738">
    <property type="component" value="Chromosome"/>
</dbReference>
<evidence type="ECO:0000313" key="3">
    <source>
        <dbReference type="EMBL" id="OPB53421.1"/>
    </source>
</evidence>
<proteinExistence type="predicted"/>
<reference evidence="3" key="2">
    <citation type="submission" date="2016-06" db="EMBL/GenBank/DDBJ databases">
        <authorList>
            <person name="Nicholson A.C."/>
        </authorList>
    </citation>
    <scope>NUCLEOTIDE SEQUENCE [LARGE SCALE GENOMIC DNA]</scope>
    <source>
        <strain evidence="3">E6809</strain>
    </source>
</reference>
<dbReference type="EMBL" id="MAHS01000001">
    <property type="protein sequence ID" value="OPB53421.1"/>
    <property type="molecule type" value="Genomic_DNA"/>
</dbReference>
<feature type="region of interest" description="Disordered" evidence="1">
    <location>
        <begin position="253"/>
        <end position="272"/>
    </location>
</feature>
<evidence type="ECO:0000313" key="4">
    <source>
        <dbReference type="Proteomes" id="UP000189738"/>
    </source>
</evidence>
<organism evidence="3">
    <name type="scientific">Elizabethkingia anophelis</name>
    <dbReference type="NCBI Taxonomy" id="1117645"/>
    <lineage>
        <taxon>Bacteria</taxon>
        <taxon>Pseudomonadati</taxon>
        <taxon>Bacteroidota</taxon>
        <taxon>Flavobacteriia</taxon>
        <taxon>Flavobacteriales</taxon>
        <taxon>Weeksellaceae</taxon>
        <taxon>Elizabethkingia</taxon>
    </lineage>
</organism>
<gene>
    <name evidence="2" type="ORF">AYC66_17840</name>
    <name evidence="3" type="ORF">BAY09_10930</name>
</gene>
<name>A0A494JBG7_9FLAO</name>
<dbReference type="EMBL" id="CP014339">
    <property type="protein sequence ID" value="AQX52424.1"/>
    <property type="molecule type" value="Genomic_DNA"/>
</dbReference>
<protein>
    <submittedName>
        <fullName evidence="3">Uncharacterized protein</fullName>
    </submittedName>
</protein>
<sequence>MQEVDLSFFTQSKLQDDITITYLKEWANRNYASNEKFLNWVKSAFKVSNFLSFFKYFRNPVASAKLVNDEVKPQLQRVFHAEDSYFKYSVKGKDISNPEELHTEYFDKALFDSILFRHNDVVVSDIDEVNKDHREIVSIQCVIAVDSKKGKIQRIAYASSLNGLNGYSYIDSQRYVFLTRDNFTVVLDVPHDLGYCPADWVSSENMFSDNDIIKKSLFSYVKVDLEEYVFLKTLQRMTEPNGAIPITTKLKTTDSKTPNKLQSTISDQEPMSALSIGSQKASIDTPPSTSDSELQAGTIVNVSVPRDTTGKIDMEVVKSYFQFHYIPVEALTYLNDRINELQNNIITSILGDYQEQTVQAVNEKQVSKSLDNKKDKLRWMSDELTRIKKRSDFTTLALIYGKDNISVDVFFGTDFFLESQDKLFFDFAKAPNAIERRNILLRLSQNRNKYNTNKANREKILYKILPFASDLDFDKAQARPNLIDDTTFKLQTRFDYWIAKFESQYGDIGVFFQSLENMDDNGRLLLINSLIKTIIQNEQN</sequence>
<reference evidence="2 4" key="1">
    <citation type="submission" date="2016-02" db="EMBL/GenBank/DDBJ databases">
        <authorList>
            <person name="Nicholson A.C."/>
            <person name="Humrighouse B.W."/>
            <person name="Loparev V."/>
            <person name="Emery B."/>
            <person name="Graziano J."/>
            <person name="McQuiston J.R."/>
        </authorList>
    </citation>
    <scope>NUCLEOTIDE SEQUENCE [LARGE SCALE GENOMIC DNA]</scope>
    <source>
        <strain evidence="2 4">E6809</strain>
    </source>
</reference>
<dbReference type="RefSeq" id="WP_078719785.1">
    <property type="nucleotide sequence ID" value="NZ_CP014339.1"/>
</dbReference>
<evidence type="ECO:0000313" key="2">
    <source>
        <dbReference type="EMBL" id="AQX52424.1"/>
    </source>
</evidence>